<dbReference type="Proteomes" id="UP000183530">
    <property type="component" value="Chromosome"/>
</dbReference>
<dbReference type="KEGG" id="nae:BHE16_08160"/>
<dbReference type="Pfam" id="PF07995">
    <property type="entry name" value="GSDH"/>
    <property type="match status" value="1"/>
</dbReference>
<protein>
    <recommendedName>
        <fullName evidence="1">Glucose/Sorbosone dehydrogenase domain-containing protein</fullName>
    </recommendedName>
</protein>
<dbReference type="InterPro" id="IPR012938">
    <property type="entry name" value="Glc/Sorbosone_DH"/>
</dbReference>
<proteinExistence type="predicted"/>
<evidence type="ECO:0000259" key="1">
    <source>
        <dbReference type="Pfam" id="PF07995"/>
    </source>
</evidence>
<name>A0A1L2ZS78_9MICC</name>
<dbReference type="InterPro" id="IPR011042">
    <property type="entry name" value="6-blade_b-propeller_TolB-like"/>
</dbReference>
<keyword evidence="3" id="KW-1185">Reference proteome</keyword>
<dbReference type="SUPFAM" id="SSF50952">
    <property type="entry name" value="Soluble quinoprotein glucose dehydrogenase"/>
    <property type="match status" value="1"/>
</dbReference>
<evidence type="ECO:0000313" key="2">
    <source>
        <dbReference type="EMBL" id="APF41832.1"/>
    </source>
</evidence>
<dbReference type="EMBL" id="CP018135">
    <property type="protein sequence ID" value="APF41832.1"/>
    <property type="molecule type" value="Genomic_DNA"/>
</dbReference>
<dbReference type="STRING" id="556325.BHE16_08160"/>
<dbReference type="PANTHER" id="PTHR19328:SF13">
    <property type="entry name" value="HIPL1 PROTEIN"/>
    <property type="match status" value="1"/>
</dbReference>
<dbReference type="InterPro" id="IPR011041">
    <property type="entry name" value="Quinoprot_gluc/sorb_DH_b-prop"/>
</dbReference>
<organism evidence="2 3">
    <name type="scientific">Neomicrococcus aestuarii</name>
    <dbReference type="NCBI Taxonomy" id="556325"/>
    <lineage>
        <taxon>Bacteria</taxon>
        <taxon>Bacillati</taxon>
        <taxon>Actinomycetota</taxon>
        <taxon>Actinomycetes</taxon>
        <taxon>Micrococcales</taxon>
        <taxon>Micrococcaceae</taxon>
        <taxon>Neomicrococcus</taxon>
    </lineage>
</organism>
<gene>
    <name evidence="2" type="ORF">BHE16_08160</name>
</gene>
<feature type="domain" description="Glucose/Sorbosone dehydrogenase" evidence="1">
    <location>
        <begin position="13"/>
        <end position="325"/>
    </location>
</feature>
<reference evidence="2 3" key="1">
    <citation type="submission" date="2016-11" db="EMBL/GenBank/DDBJ databases">
        <title>Genome sequencing of Zhihengliuella aestuarii B18 antagonistic to Plasmodiophora brassicae.</title>
        <authorList>
            <person name="Luo Y."/>
        </authorList>
    </citation>
    <scope>NUCLEOTIDE SEQUENCE [LARGE SCALE GENOMIC DNA]</scope>
    <source>
        <strain evidence="2 3">B18</strain>
    </source>
</reference>
<dbReference type="PANTHER" id="PTHR19328">
    <property type="entry name" value="HEDGEHOG-INTERACTING PROTEIN"/>
    <property type="match status" value="1"/>
</dbReference>
<sequence>MVPQAPRVALEGLNSPWQIAFLPDDSGETGNRSALITSRDTGVVYRADVPLEASEAASLSDFAQVPDVYHGGEGGLLGLALAPGFYDSPRAYVYRSAQSGNQLLTTTDFKDFEVLVGDIPRGRIHNGGRLAWGLDDSVYVGTGDAGQAENAQNPKSWGGKILRVAIDPNTGKPQPVEIYSSGHRNAQGIAFTASNQMWATELGPDRNDELQRIVKGGNYGWPAVTGYDTTTLDGVTTRPAQHVWESTADASPSGLAIFQNTAFVASLRGQRLWIVSLPQGSSDAEELAPGPLPQLDPQEFQGSRLRDVAVTPDGQQLWIITDEGESSKLLVCDLG</sequence>
<dbReference type="AlphaFoldDB" id="A0A1L2ZS78"/>
<evidence type="ECO:0000313" key="3">
    <source>
        <dbReference type="Proteomes" id="UP000183530"/>
    </source>
</evidence>
<accession>A0A1L2ZS78</accession>
<dbReference type="Gene3D" id="2.120.10.30">
    <property type="entry name" value="TolB, C-terminal domain"/>
    <property type="match status" value="1"/>
</dbReference>